<accession>A0ABS0CKG5</accession>
<protein>
    <submittedName>
        <fullName evidence="2">TIGR03085 family protein</fullName>
    </submittedName>
</protein>
<dbReference type="Pfam" id="PF11716">
    <property type="entry name" value="MDMPI_N"/>
    <property type="match status" value="1"/>
</dbReference>
<dbReference type="EMBL" id="JADLQX010000002">
    <property type="protein sequence ID" value="MBF6296690.1"/>
    <property type="molecule type" value="Genomic_DNA"/>
</dbReference>
<evidence type="ECO:0000313" key="3">
    <source>
        <dbReference type="Proteomes" id="UP000702209"/>
    </source>
</evidence>
<sequence>MTMAQRERRGLVEAMRAAGPDAPTLCGGWTVRDLAAHLVVRERRPDAAPGILLKPLAGHLARVQAKAANQPFPALLDQVRAGPPWWSPLRPVDALANLPEMFVHHEDVRRAEPGWQPRELTAADQDKLWSLVRRMAARSYRKAPVTVELATPDGKRTRVRSESGIVVTLTGLPSELLLHAFGRNEVRLETAGPPDAVRAVLGLDRSV</sequence>
<dbReference type="InterPro" id="IPR024344">
    <property type="entry name" value="MDMPI_metal-binding"/>
</dbReference>
<dbReference type="NCBIfam" id="TIGR03085">
    <property type="entry name" value="TIGR03085 family metal-binding protein"/>
    <property type="match status" value="1"/>
</dbReference>
<dbReference type="InterPro" id="IPR034660">
    <property type="entry name" value="DinB/YfiT-like"/>
</dbReference>
<keyword evidence="3" id="KW-1185">Reference proteome</keyword>
<organism evidence="2 3">
    <name type="scientific">Nocardia amamiensis</name>
    <dbReference type="NCBI Taxonomy" id="404578"/>
    <lineage>
        <taxon>Bacteria</taxon>
        <taxon>Bacillati</taxon>
        <taxon>Actinomycetota</taxon>
        <taxon>Actinomycetes</taxon>
        <taxon>Mycobacteriales</taxon>
        <taxon>Nocardiaceae</taxon>
        <taxon>Nocardia</taxon>
    </lineage>
</organism>
<dbReference type="RefSeq" id="WP_195128040.1">
    <property type="nucleotide sequence ID" value="NZ_JADLQX010000002.1"/>
</dbReference>
<reference evidence="2 3" key="1">
    <citation type="submission" date="2020-10" db="EMBL/GenBank/DDBJ databases">
        <title>Identification of Nocardia species via Next-generation sequencing and recognition of intraspecies genetic diversity.</title>
        <authorList>
            <person name="Li P."/>
            <person name="Li P."/>
            <person name="Lu B."/>
        </authorList>
    </citation>
    <scope>NUCLEOTIDE SEQUENCE [LARGE SCALE GENOMIC DNA]</scope>
    <source>
        <strain evidence="2 3">BJ06-0157</strain>
    </source>
</reference>
<name>A0ABS0CKG5_9NOCA</name>
<dbReference type="NCBIfam" id="TIGR03083">
    <property type="entry name" value="maleylpyruvate isomerase family mycothiol-dependent enzyme"/>
    <property type="match status" value="1"/>
</dbReference>
<comment type="caution">
    <text evidence="2">The sequence shown here is derived from an EMBL/GenBank/DDBJ whole genome shotgun (WGS) entry which is preliminary data.</text>
</comment>
<evidence type="ECO:0000313" key="2">
    <source>
        <dbReference type="EMBL" id="MBF6296690.1"/>
    </source>
</evidence>
<dbReference type="SUPFAM" id="SSF109854">
    <property type="entry name" value="DinB/YfiT-like putative metalloenzymes"/>
    <property type="match status" value="1"/>
</dbReference>
<dbReference type="InterPro" id="IPR017519">
    <property type="entry name" value="CHP03085"/>
</dbReference>
<proteinExistence type="predicted"/>
<feature type="domain" description="Mycothiol-dependent maleylpyruvate isomerase metal-binding" evidence="1">
    <location>
        <begin position="6"/>
        <end position="121"/>
    </location>
</feature>
<evidence type="ECO:0000259" key="1">
    <source>
        <dbReference type="Pfam" id="PF11716"/>
    </source>
</evidence>
<gene>
    <name evidence="2" type="ORF">IU459_03925</name>
</gene>
<dbReference type="InterPro" id="IPR017517">
    <property type="entry name" value="Maleyloyr_isom"/>
</dbReference>
<dbReference type="Proteomes" id="UP000702209">
    <property type="component" value="Unassembled WGS sequence"/>
</dbReference>